<feature type="non-terminal residue" evidence="4">
    <location>
        <position position="134"/>
    </location>
</feature>
<dbReference type="InterPro" id="IPR020084">
    <property type="entry name" value="NUDIX_hydrolase_CS"/>
</dbReference>
<evidence type="ECO:0000313" key="5">
    <source>
        <dbReference type="Proteomes" id="UP000271241"/>
    </source>
</evidence>
<dbReference type="STRING" id="78915.A0A4P9XFN6"/>
<evidence type="ECO:0000313" key="4">
    <source>
        <dbReference type="EMBL" id="RKP04406.1"/>
    </source>
</evidence>
<evidence type="ECO:0000259" key="3">
    <source>
        <dbReference type="PROSITE" id="PS51462"/>
    </source>
</evidence>
<dbReference type="PRINTS" id="PR00502">
    <property type="entry name" value="NUDIXFAMILY"/>
</dbReference>
<keyword evidence="5" id="KW-1185">Reference proteome</keyword>
<reference evidence="5" key="1">
    <citation type="journal article" date="2018" name="Nat. Microbiol.">
        <title>Leveraging single-cell genomics to expand the fungal tree of life.</title>
        <authorList>
            <person name="Ahrendt S.R."/>
            <person name="Quandt C.A."/>
            <person name="Ciobanu D."/>
            <person name="Clum A."/>
            <person name="Salamov A."/>
            <person name="Andreopoulos B."/>
            <person name="Cheng J.F."/>
            <person name="Woyke T."/>
            <person name="Pelin A."/>
            <person name="Henrissat B."/>
            <person name="Reynolds N.K."/>
            <person name="Benny G.L."/>
            <person name="Smith M.E."/>
            <person name="James T.Y."/>
            <person name="Grigoriev I.V."/>
        </authorList>
    </citation>
    <scope>NUCLEOTIDE SEQUENCE [LARGE SCALE GENOMIC DNA]</scope>
    <source>
        <strain evidence="5">RSA 1356</strain>
    </source>
</reference>
<accession>A0A4P9XFN6</accession>
<dbReference type="PROSITE" id="PS00893">
    <property type="entry name" value="NUDIX_BOX"/>
    <property type="match status" value="1"/>
</dbReference>
<evidence type="ECO:0000256" key="2">
    <source>
        <dbReference type="RuleBase" id="RU003476"/>
    </source>
</evidence>
<protein>
    <submittedName>
        <fullName evidence="4">NUDIX hydrolase domain-like protein</fullName>
    </submittedName>
</protein>
<dbReference type="PROSITE" id="PS51462">
    <property type="entry name" value="NUDIX"/>
    <property type="match status" value="1"/>
</dbReference>
<feature type="domain" description="Nudix hydrolase" evidence="3">
    <location>
        <begin position="1"/>
        <end position="134"/>
    </location>
</feature>
<dbReference type="OrthoDB" id="447842at2759"/>
<dbReference type="EMBL" id="KZ993760">
    <property type="protein sequence ID" value="RKP04406.1"/>
    <property type="molecule type" value="Genomic_DNA"/>
</dbReference>
<dbReference type="InterPro" id="IPR020476">
    <property type="entry name" value="Nudix_hydrolase"/>
</dbReference>
<comment type="similarity">
    <text evidence="2">Belongs to the Nudix hydrolase family.</text>
</comment>
<sequence>VRVGVGVLVYRSKDSDEFLVGRRIGSHGSGTWQLPGGHLEFGETPENCAKREVLEETGLCVDSVTTITCTNDPMPAEGKHYVTVFTRAVCIDADPVPQLMEPEKCTEWRWTTMRQLASPSETEMRPLFLPLQHL</sequence>
<dbReference type="GO" id="GO:0035539">
    <property type="term" value="F:8-oxo-7,8-dihydrodeoxyguanosine triphosphate pyrophosphatase activity"/>
    <property type="evidence" value="ECO:0007669"/>
    <property type="project" value="TreeGrafter"/>
</dbReference>
<dbReference type="PANTHER" id="PTHR16099">
    <property type="entry name" value="8-OXO-DGTP DIPHOSPHATES NUDT15"/>
    <property type="match status" value="1"/>
</dbReference>
<dbReference type="Gene3D" id="3.90.79.10">
    <property type="entry name" value="Nucleoside Triphosphate Pyrophosphohydrolase"/>
    <property type="match status" value="1"/>
</dbReference>
<gene>
    <name evidence="4" type="ORF">THASP1DRAFT_3251</name>
</gene>
<dbReference type="InterPro" id="IPR000086">
    <property type="entry name" value="NUDIX_hydrolase_dom"/>
</dbReference>
<organism evidence="4 5">
    <name type="scientific">Thamnocephalis sphaerospora</name>
    <dbReference type="NCBI Taxonomy" id="78915"/>
    <lineage>
        <taxon>Eukaryota</taxon>
        <taxon>Fungi</taxon>
        <taxon>Fungi incertae sedis</taxon>
        <taxon>Zoopagomycota</taxon>
        <taxon>Zoopagomycotina</taxon>
        <taxon>Zoopagomycetes</taxon>
        <taxon>Zoopagales</taxon>
        <taxon>Sigmoideomycetaceae</taxon>
        <taxon>Thamnocephalis</taxon>
    </lineage>
</organism>
<proteinExistence type="inferred from homology"/>
<feature type="non-terminal residue" evidence="4">
    <location>
        <position position="1"/>
    </location>
</feature>
<evidence type="ECO:0000256" key="1">
    <source>
        <dbReference type="ARBA" id="ARBA00022801"/>
    </source>
</evidence>
<dbReference type="Pfam" id="PF00293">
    <property type="entry name" value="NUDIX"/>
    <property type="match status" value="1"/>
</dbReference>
<dbReference type="SUPFAM" id="SSF55811">
    <property type="entry name" value="Nudix"/>
    <property type="match status" value="1"/>
</dbReference>
<dbReference type="GO" id="GO:0005829">
    <property type="term" value="C:cytosol"/>
    <property type="evidence" value="ECO:0007669"/>
    <property type="project" value="TreeGrafter"/>
</dbReference>
<dbReference type="AlphaFoldDB" id="A0A4P9XFN6"/>
<dbReference type="CDD" id="cd04678">
    <property type="entry name" value="NUDIX_MTH2_Nudt15"/>
    <property type="match status" value="1"/>
</dbReference>
<keyword evidence="1 2" id="KW-0378">Hydrolase</keyword>
<dbReference type="FunFam" id="3.90.79.10:FF:000060">
    <property type="entry name" value="Nudix hydrolase 1"/>
    <property type="match status" value="1"/>
</dbReference>
<dbReference type="InterPro" id="IPR015797">
    <property type="entry name" value="NUDIX_hydrolase-like_dom_sf"/>
</dbReference>
<dbReference type="Proteomes" id="UP000271241">
    <property type="component" value="Unassembled WGS sequence"/>
</dbReference>
<dbReference type="PANTHER" id="PTHR16099:SF5">
    <property type="entry name" value="NUCLEOTIDE TRIPHOSPHATE DIPHOSPHATASE NUDT15"/>
    <property type="match status" value="1"/>
</dbReference>
<name>A0A4P9XFN6_9FUNG</name>
<dbReference type="GO" id="GO:0006203">
    <property type="term" value="P:dGTP catabolic process"/>
    <property type="evidence" value="ECO:0007669"/>
    <property type="project" value="TreeGrafter"/>
</dbReference>